<dbReference type="Pfam" id="PF07992">
    <property type="entry name" value="Pyr_redox_2"/>
    <property type="match status" value="1"/>
</dbReference>
<evidence type="ECO:0000259" key="5">
    <source>
        <dbReference type="Pfam" id="PF19834"/>
    </source>
</evidence>
<keyword evidence="2" id="KW-0274">FAD</keyword>
<dbReference type="PANTHER" id="PTHR23023">
    <property type="entry name" value="DIMETHYLANILINE MONOOXYGENASE"/>
    <property type="match status" value="1"/>
</dbReference>
<keyword evidence="1" id="KW-0285">Flavoprotein</keyword>
<dbReference type="InterPro" id="IPR036188">
    <property type="entry name" value="FAD/NAD-bd_sf"/>
</dbReference>
<dbReference type="Gene3D" id="3.50.50.60">
    <property type="entry name" value="FAD/NAD(P)-binding domain"/>
    <property type="match status" value="2"/>
</dbReference>
<dbReference type="Proteomes" id="UP000799766">
    <property type="component" value="Unassembled WGS sequence"/>
</dbReference>
<dbReference type="PRINTS" id="PR00368">
    <property type="entry name" value="FADPNR"/>
</dbReference>
<evidence type="ECO:0000256" key="1">
    <source>
        <dbReference type="ARBA" id="ARBA00022630"/>
    </source>
</evidence>
<gene>
    <name evidence="6" type="ORF">BDY21DRAFT_393120</name>
</gene>
<dbReference type="GO" id="GO:0016491">
    <property type="term" value="F:oxidoreductase activity"/>
    <property type="evidence" value="ECO:0007669"/>
    <property type="project" value="UniProtKB-KW"/>
</dbReference>
<dbReference type="InterPro" id="IPR050346">
    <property type="entry name" value="FMO-like"/>
</dbReference>
<evidence type="ECO:0000313" key="7">
    <source>
        <dbReference type="Proteomes" id="UP000799766"/>
    </source>
</evidence>
<evidence type="ECO:0000256" key="2">
    <source>
        <dbReference type="ARBA" id="ARBA00022827"/>
    </source>
</evidence>
<dbReference type="Pfam" id="PF19834">
    <property type="entry name" value="DUF6314"/>
    <property type="match status" value="1"/>
</dbReference>
<dbReference type="AlphaFoldDB" id="A0A6A6NZ53"/>
<evidence type="ECO:0000256" key="3">
    <source>
        <dbReference type="ARBA" id="ARBA00023002"/>
    </source>
</evidence>
<proteinExistence type="predicted"/>
<evidence type="ECO:0000259" key="4">
    <source>
        <dbReference type="Pfam" id="PF07992"/>
    </source>
</evidence>
<feature type="domain" description="DUF6314" evidence="5">
    <location>
        <begin position="597"/>
        <end position="766"/>
    </location>
</feature>
<evidence type="ECO:0000313" key="6">
    <source>
        <dbReference type="EMBL" id="KAF2456878.1"/>
    </source>
</evidence>
<keyword evidence="3" id="KW-0560">Oxidoreductase</keyword>
<dbReference type="OrthoDB" id="66881at2759"/>
<accession>A0A6A6NZ53</accession>
<organism evidence="6 7">
    <name type="scientific">Lineolata rhizophorae</name>
    <dbReference type="NCBI Taxonomy" id="578093"/>
    <lineage>
        <taxon>Eukaryota</taxon>
        <taxon>Fungi</taxon>
        <taxon>Dikarya</taxon>
        <taxon>Ascomycota</taxon>
        <taxon>Pezizomycotina</taxon>
        <taxon>Dothideomycetes</taxon>
        <taxon>Dothideomycetes incertae sedis</taxon>
        <taxon>Lineolatales</taxon>
        <taxon>Lineolataceae</taxon>
        <taxon>Lineolata</taxon>
    </lineage>
</organism>
<reference evidence="6" key="1">
    <citation type="journal article" date="2020" name="Stud. Mycol.">
        <title>101 Dothideomycetes genomes: a test case for predicting lifestyles and emergence of pathogens.</title>
        <authorList>
            <person name="Haridas S."/>
            <person name="Albert R."/>
            <person name="Binder M."/>
            <person name="Bloem J."/>
            <person name="Labutti K."/>
            <person name="Salamov A."/>
            <person name="Andreopoulos B."/>
            <person name="Baker S."/>
            <person name="Barry K."/>
            <person name="Bills G."/>
            <person name="Bluhm B."/>
            <person name="Cannon C."/>
            <person name="Castanera R."/>
            <person name="Culley D."/>
            <person name="Daum C."/>
            <person name="Ezra D."/>
            <person name="Gonzalez J."/>
            <person name="Henrissat B."/>
            <person name="Kuo A."/>
            <person name="Liang C."/>
            <person name="Lipzen A."/>
            <person name="Lutzoni F."/>
            <person name="Magnuson J."/>
            <person name="Mondo S."/>
            <person name="Nolan M."/>
            <person name="Ohm R."/>
            <person name="Pangilinan J."/>
            <person name="Park H.-J."/>
            <person name="Ramirez L."/>
            <person name="Alfaro M."/>
            <person name="Sun H."/>
            <person name="Tritt A."/>
            <person name="Yoshinaga Y."/>
            <person name="Zwiers L.-H."/>
            <person name="Turgeon B."/>
            <person name="Goodwin S."/>
            <person name="Spatafora J."/>
            <person name="Crous P."/>
            <person name="Grigoriev I."/>
        </authorList>
    </citation>
    <scope>NUCLEOTIDE SEQUENCE</scope>
    <source>
        <strain evidence="6">ATCC 16933</strain>
    </source>
</reference>
<protein>
    <submittedName>
        <fullName evidence="6">Uncharacterized protein</fullName>
    </submittedName>
</protein>
<feature type="domain" description="FAD/NAD(P)-binding" evidence="4">
    <location>
        <begin position="5"/>
        <end position="240"/>
    </location>
</feature>
<keyword evidence="7" id="KW-1185">Reference proteome</keyword>
<dbReference type="InterPro" id="IPR045632">
    <property type="entry name" value="DUF6314"/>
</dbReference>
<dbReference type="InterPro" id="IPR023753">
    <property type="entry name" value="FAD/NAD-binding_dom"/>
</dbReference>
<dbReference type="EMBL" id="MU001682">
    <property type="protein sequence ID" value="KAF2456878.1"/>
    <property type="molecule type" value="Genomic_DNA"/>
</dbReference>
<name>A0A6A6NZ53_9PEZI</name>
<sequence>MPPKSVLIVGGGPSGLVAAKTLLRIQPEGAFNVKLLEADDRLGGLWAVRRGEVRRGKLPADMPTNLSRFTVSFSDLDWNEVDGVGTQIAQPGDSPAGPSCSLDGKGGAQGARPFVPLFPEAWKVCKYIEAYAKKFIPDGVVHLRSRVTKAQRIIQDDGREKWRETFDHLVFACGFFSTPRPLSAALEGSKDPSADLPINVVHSSEFRAIEDLVPSDAPGGGNIVVIGGGISGGEAAATIAFQISTSLHSAPPSRRFEDVRVQHITARPFYSLNRHMPSKSRTESGSFNHATPFLPFDLHMYDLSRRPAPIKASSGPMPPDRAPKQHAFIRDMVGGDQSELGSPALVYGEEETKFPAYVALTDTYANFVRSGAIITTRGRATAVEKDPPGKAVVKAESPSGAPITISNVVGVVYATGYTPAPALRWLPEDVLSDLGFDPCCFRLPTLLHDAQTRNPRVPSLGFVGFYEGPYWGVMEMQARLLARCWSQPSVDGGATASTTTDLPDSASEPAFIRSLRHLLRAKDPSLPAFWMGDIIGLMESLSRAVGSAPPRPLLPPPLTPTAGPAVPARYTAAAAADDAAAASRARSELADTLAAARGAWVLRRRLVSSLSGFPSGAFEGSAVFHARRPSADGFAGEYLYVERGTLRTDKGWELRASRRYVYRYCAETDVLSTWFVKADGVSVDYLFNELVFEGLGEDRQGEGGEGEDQETGERGWVARGDHLCEEDQYDSTWEFRFRGSAIERWGVRYGVKGPKKDYVSDTWYEREKRA</sequence>
<dbReference type="SUPFAM" id="SSF51905">
    <property type="entry name" value="FAD/NAD(P)-binding domain"/>
    <property type="match status" value="2"/>
</dbReference>